<keyword evidence="12 17" id="KW-0456">Lyase</keyword>
<feature type="binding site" evidence="17">
    <location>
        <begin position="405"/>
        <end position="409"/>
    </location>
    <ligand>
        <name>AMP</name>
        <dbReference type="ChEBI" id="CHEBI:456215"/>
    </ligand>
</feature>
<comment type="similarity">
    <text evidence="4 19">In the C-terminal section; belongs to the NnrD/CARKD family.</text>
</comment>
<comment type="catalytic activity">
    <reaction evidence="15 17 19">
        <text>(6S)-NADHX + ADP = AMP + phosphate + NADH + H(+)</text>
        <dbReference type="Rhea" id="RHEA:32223"/>
        <dbReference type="ChEBI" id="CHEBI:15378"/>
        <dbReference type="ChEBI" id="CHEBI:43474"/>
        <dbReference type="ChEBI" id="CHEBI:57945"/>
        <dbReference type="ChEBI" id="CHEBI:64074"/>
        <dbReference type="ChEBI" id="CHEBI:456215"/>
        <dbReference type="ChEBI" id="CHEBI:456216"/>
        <dbReference type="EC" id="4.2.1.136"/>
    </reaction>
</comment>
<comment type="similarity">
    <text evidence="3 19">In the N-terminal section; belongs to the NnrE/AIBP family.</text>
</comment>
<feature type="domain" description="YjeF C-terminal" evidence="20">
    <location>
        <begin position="231"/>
        <end position="491"/>
    </location>
</feature>
<evidence type="ECO:0000256" key="18">
    <source>
        <dbReference type="HAMAP-Rule" id="MF_01966"/>
    </source>
</evidence>
<evidence type="ECO:0000256" key="5">
    <source>
        <dbReference type="ARBA" id="ARBA00022723"/>
    </source>
</evidence>
<dbReference type="InterPro" id="IPR029056">
    <property type="entry name" value="Ribokinase-like"/>
</dbReference>
<dbReference type="Pfam" id="PF01256">
    <property type="entry name" value="Carb_kinase"/>
    <property type="match status" value="1"/>
</dbReference>
<dbReference type="CDD" id="cd01171">
    <property type="entry name" value="YXKO-related"/>
    <property type="match status" value="1"/>
</dbReference>
<organism evidence="22 23">
    <name type="scientific">Pilimelia terevasa</name>
    <dbReference type="NCBI Taxonomy" id="53372"/>
    <lineage>
        <taxon>Bacteria</taxon>
        <taxon>Bacillati</taxon>
        <taxon>Actinomycetota</taxon>
        <taxon>Actinomycetes</taxon>
        <taxon>Micromonosporales</taxon>
        <taxon>Micromonosporaceae</taxon>
        <taxon>Pilimelia</taxon>
    </lineage>
</organism>
<comment type="similarity">
    <text evidence="17">Belongs to the NnrD/CARKD family.</text>
</comment>
<evidence type="ECO:0000256" key="11">
    <source>
        <dbReference type="ARBA" id="ARBA00023235"/>
    </source>
</evidence>
<reference evidence="22" key="1">
    <citation type="journal article" date="2014" name="Int. J. Syst. Evol. Microbiol.">
        <title>Complete genome sequence of Corynebacterium casei LMG S-19264T (=DSM 44701T), isolated from a smear-ripened cheese.</title>
        <authorList>
            <consortium name="US DOE Joint Genome Institute (JGI-PGF)"/>
            <person name="Walter F."/>
            <person name="Albersmeier A."/>
            <person name="Kalinowski J."/>
            <person name="Ruckert C."/>
        </authorList>
    </citation>
    <scope>NUCLEOTIDE SEQUENCE</scope>
    <source>
        <strain evidence="22">JCM 3091</strain>
    </source>
</reference>
<comment type="catalytic activity">
    <reaction evidence="2 18 19">
        <text>(6R)-NADPHX = (6S)-NADPHX</text>
        <dbReference type="Rhea" id="RHEA:32227"/>
        <dbReference type="ChEBI" id="CHEBI:64076"/>
        <dbReference type="ChEBI" id="CHEBI:64077"/>
        <dbReference type="EC" id="5.1.99.6"/>
    </reaction>
</comment>
<feature type="binding site" evidence="18">
    <location>
        <position position="127"/>
    </location>
    <ligand>
        <name>K(+)</name>
        <dbReference type="ChEBI" id="CHEBI:29103"/>
    </ligand>
</feature>
<keyword evidence="6 17" id="KW-0547">Nucleotide-binding</keyword>
<dbReference type="SUPFAM" id="SSF64153">
    <property type="entry name" value="YjeF N-terminal domain-like"/>
    <property type="match status" value="1"/>
</dbReference>
<keyword evidence="5 18" id="KW-0479">Metal-binding</keyword>
<dbReference type="EC" id="4.2.1.136" evidence="19"/>
<evidence type="ECO:0000256" key="19">
    <source>
        <dbReference type="PIRNR" id="PIRNR017184"/>
    </source>
</evidence>
<dbReference type="Proteomes" id="UP000662200">
    <property type="component" value="Unassembled WGS sequence"/>
</dbReference>
<dbReference type="NCBIfam" id="TIGR00196">
    <property type="entry name" value="yjeF_cterm"/>
    <property type="match status" value="1"/>
</dbReference>
<evidence type="ECO:0000256" key="9">
    <source>
        <dbReference type="ARBA" id="ARBA00022958"/>
    </source>
</evidence>
<comment type="caution">
    <text evidence="22">The sequence shown here is derived from an EMBL/GenBank/DDBJ whole genome shotgun (WGS) entry which is preliminary data.</text>
</comment>
<keyword evidence="13" id="KW-0511">Multifunctional enzyme</keyword>
<dbReference type="Pfam" id="PF03853">
    <property type="entry name" value="YjeF_N"/>
    <property type="match status" value="1"/>
</dbReference>
<dbReference type="GO" id="GO:0005524">
    <property type="term" value="F:ATP binding"/>
    <property type="evidence" value="ECO:0007669"/>
    <property type="project" value="UniProtKB-UniRule"/>
</dbReference>
<protein>
    <recommendedName>
        <fullName evidence="19">Bifunctional NAD(P)H-hydrate repair enzyme</fullName>
    </recommendedName>
    <alternativeName>
        <fullName evidence="19">Nicotinamide nucleotide repair protein</fullName>
    </alternativeName>
    <domain>
        <recommendedName>
            <fullName evidence="19">ADP-dependent (S)-NAD(P)H-hydrate dehydratase</fullName>
            <ecNumber evidence="19">4.2.1.136</ecNumber>
        </recommendedName>
        <alternativeName>
            <fullName evidence="19">ADP-dependent NAD(P)HX dehydratase</fullName>
        </alternativeName>
    </domain>
    <domain>
        <recommendedName>
            <fullName evidence="19">NAD(P)H-hydrate epimerase</fullName>
            <ecNumber evidence="19">5.1.99.6</ecNumber>
        </recommendedName>
    </domain>
</protein>
<comment type="function">
    <text evidence="17">Catalyzes the dehydration of the S-form of NAD(P)HX at the expense of ADP, which is converted to AMP. Together with NAD(P)HX epimerase, which catalyzes the epimerization of the S- and R-forms, the enzyme allows the repair of both epimers of NAD(P)HX, a damaged form of NAD(P)H that is a result of enzymatic or heat-dependent hydration.</text>
</comment>
<feature type="binding site" evidence="18">
    <location>
        <position position="71"/>
    </location>
    <ligand>
        <name>K(+)</name>
        <dbReference type="ChEBI" id="CHEBI:29103"/>
    </ligand>
</feature>
<evidence type="ECO:0000256" key="3">
    <source>
        <dbReference type="ARBA" id="ARBA00006001"/>
    </source>
</evidence>
<keyword evidence="23" id="KW-1185">Reference proteome</keyword>
<dbReference type="Gene3D" id="3.40.50.10260">
    <property type="entry name" value="YjeF N-terminal domain"/>
    <property type="match status" value="1"/>
</dbReference>
<reference evidence="22" key="2">
    <citation type="submission" date="2020-09" db="EMBL/GenBank/DDBJ databases">
        <authorList>
            <person name="Sun Q."/>
            <person name="Ohkuma M."/>
        </authorList>
    </citation>
    <scope>NUCLEOTIDE SEQUENCE</scope>
    <source>
        <strain evidence="22">JCM 3091</strain>
    </source>
</reference>
<keyword evidence="11 18" id="KW-0413">Isomerase</keyword>
<evidence type="ECO:0000256" key="2">
    <source>
        <dbReference type="ARBA" id="ARBA00000909"/>
    </source>
</evidence>
<feature type="domain" description="YjeF N-terminal" evidence="21">
    <location>
        <begin position="14"/>
        <end position="223"/>
    </location>
</feature>
<feature type="binding site" evidence="17">
    <location>
        <position position="371"/>
    </location>
    <ligand>
        <name>(6S)-NADPHX</name>
        <dbReference type="ChEBI" id="CHEBI:64076"/>
    </ligand>
</feature>
<dbReference type="EC" id="5.1.99.6" evidence="19"/>
<gene>
    <name evidence="22" type="primary">nnr</name>
    <name evidence="17" type="synonym">nnrD</name>
    <name evidence="18" type="synonym">nnrE</name>
    <name evidence="22" type="ORF">GCM10010124_03290</name>
</gene>
<keyword evidence="9 18" id="KW-0630">Potassium</keyword>
<evidence type="ECO:0000256" key="14">
    <source>
        <dbReference type="ARBA" id="ARBA00025153"/>
    </source>
</evidence>
<evidence type="ECO:0000256" key="4">
    <source>
        <dbReference type="ARBA" id="ARBA00009524"/>
    </source>
</evidence>
<keyword evidence="8 17" id="KW-0521">NADP</keyword>
<keyword evidence="10 17" id="KW-0520">NAD</keyword>
<dbReference type="HAMAP" id="MF_01966">
    <property type="entry name" value="NADHX_epimerase"/>
    <property type="match status" value="1"/>
</dbReference>
<evidence type="ECO:0000256" key="7">
    <source>
        <dbReference type="ARBA" id="ARBA00022840"/>
    </source>
</evidence>
<dbReference type="GO" id="GO:0052855">
    <property type="term" value="F:ADP-dependent NAD(P)H-hydrate dehydratase activity"/>
    <property type="evidence" value="ECO:0007669"/>
    <property type="project" value="UniProtKB-UniRule"/>
</dbReference>
<evidence type="ECO:0000256" key="15">
    <source>
        <dbReference type="ARBA" id="ARBA00048238"/>
    </source>
</evidence>
<evidence type="ECO:0000256" key="17">
    <source>
        <dbReference type="HAMAP-Rule" id="MF_01965"/>
    </source>
</evidence>
<dbReference type="PROSITE" id="PS51383">
    <property type="entry name" value="YJEF_C_3"/>
    <property type="match status" value="1"/>
</dbReference>
<feature type="binding site" evidence="17">
    <location>
        <position position="319"/>
    </location>
    <ligand>
        <name>(6S)-NADPHX</name>
        <dbReference type="ChEBI" id="CHEBI:64076"/>
    </ligand>
</feature>
<feature type="binding site" evidence="18">
    <location>
        <position position="166"/>
    </location>
    <ligand>
        <name>(6S)-NADPHX</name>
        <dbReference type="ChEBI" id="CHEBI:64076"/>
    </ligand>
</feature>
<evidence type="ECO:0000259" key="21">
    <source>
        <dbReference type="PROSITE" id="PS51385"/>
    </source>
</evidence>
<comment type="caution">
    <text evidence="18">Lacks conserved residue(s) required for the propagation of feature annotation.</text>
</comment>
<evidence type="ECO:0000256" key="12">
    <source>
        <dbReference type="ARBA" id="ARBA00023239"/>
    </source>
</evidence>
<comment type="cofactor">
    <cofactor evidence="17">
        <name>Mg(2+)</name>
        <dbReference type="ChEBI" id="CHEBI:18420"/>
    </cofactor>
</comment>
<keyword evidence="7 17" id="KW-0067">ATP-binding</keyword>
<dbReference type="InterPro" id="IPR030677">
    <property type="entry name" value="Nnr"/>
</dbReference>
<proteinExistence type="inferred from homology"/>
<evidence type="ECO:0000256" key="13">
    <source>
        <dbReference type="ARBA" id="ARBA00023268"/>
    </source>
</evidence>
<feature type="binding site" evidence="18">
    <location>
        <begin position="70"/>
        <end position="74"/>
    </location>
    <ligand>
        <name>(6S)-NADPHX</name>
        <dbReference type="ChEBI" id="CHEBI:64076"/>
    </ligand>
</feature>
<evidence type="ECO:0000313" key="22">
    <source>
        <dbReference type="EMBL" id="GGK14014.1"/>
    </source>
</evidence>
<comment type="function">
    <text evidence="14 19">Bifunctional enzyme that catalyzes the epimerization of the S- and R-forms of NAD(P)HX and the dehydration of the S-form of NAD(P)HX at the expense of ADP, which is converted to AMP. This allows the repair of both epimers of NAD(P)HX, a damaged form of NAD(P)H that is a result of enzymatic or heat-dependent hydration.</text>
</comment>
<feature type="binding site" evidence="18">
    <location>
        <begin position="131"/>
        <end position="137"/>
    </location>
    <ligand>
        <name>(6S)-NADPHX</name>
        <dbReference type="ChEBI" id="CHEBI:64076"/>
    </ligand>
</feature>
<evidence type="ECO:0000256" key="1">
    <source>
        <dbReference type="ARBA" id="ARBA00000013"/>
    </source>
</evidence>
<comment type="similarity">
    <text evidence="18">Belongs to the NnrE/AIBP family.</text>
</comment>
<accession>A0A8J3BGV1</accession>
<evidence type="ECO:0000256" key="8">
    <source>
        <dbReference type="ARBA" id="ARBA00022857"/>
    </source>
</evidence>
<dbReference type="InterPro" id="IPR036652">
    <property type="entry name" value="YjeF_N_dom_sf"/>
</dbReference>
<dbReference type="PANTHER" id="PTHR12592">
    <property type="entry name" value="ATP-DEPENDENT (S)-NAD(P)H-HYDRATE DEHYDRATASE FAMILY MEMBER"/>
    <property type="match status" value="1"/>
</dbReference>
<name>A0A8J3BGV1_9ACTN</name>
<comment type="cofactor">
    <cofactor evidence="18 19">
        <name>K(+)</name>
        <dbReference type="ChEBI" id="CHEBI:29103"/>
    </cofactor>
    <text evidence="18 19">Binds 1 potassium ion per subunit.</text>
</comment>
<dbReference type="EMBL" id="BMQC01000001">
    <property type="protein sequence ID" value="GGK14014.1"/>
    <property type="molecule type" value="Genomic_DNA"/>
</dbReference>
<dbReference type="GO" id="GO:0046496">
    <property type="term" value="P:nicotinamide nucleotide metabolic process"/>
    <property type="evidence" value="ECO:0007669"/>
    <property type="project" value="UniProtKB-UniRule"/>
</dbReference>
<comment type="function">
    <text evidence="18">Catalyzes the epimerization of the S- and R-forms of NAD(P)HX, a damaged form of NAD(P)H that is a result of enzymatic or heat-dependent hydration. This is a prerequisite for the S-specific NAD(P)H-hydrate dehydratase to allow the repair of both epimers of NAD(P)HX.</text>
</comment>
<evidence type="ECO:0000256" key="10">
    <source>
        <dbReference type="ARBA" id="ARBA00023027"/>
    </source>
</evidence>
<feature type="binding site" evidence="17">
    <location>
        <position position="434"/>
    </location>
    <ligand>
        <name>AMP</name>
        <dbReference type="ChEBI" id="CHEBI:456215"/>
    </ligand>
</feature>
<dbReference type="InterPro" id="IPR000631">
    <property type="entry name" value="CARKD"/>
</dbReference>
<dbReference type="AlphaFoldDB" id="A0A8J3BGV1"/>
<evidence type="ECO:0000256" key="6">
    <source>
        <dbReference type="ARBA" id="ARBA00022741"/>
    </source>
</evidence>
<dbReference type="PROSITE" id="PS01050">
    <property type="entry name" value="YJEF_C_2"/>
    <property type="match status" value="1"/>
</dbReference>
<evidence type="ECO:0000259" key="20">
    <source>
        <dbReference type="PROSITE" id="PS51383"/>
    </source>
</evidence>
<dbReference type="GO" id="GO:0110051">
    <property type="term" value="P:metabolite repair"/>
    <property type="evidence" value="ECO:0007669"/>
    <property type="project" value="TreeGrafter"/>
</dbReference>
<comment type="catalytic activity">
    <reaction evidence="1 18 19">
        <text>(6R)-NADHX = (6S)-NADHX</text>
        <dbReference type="Rhea" id="RHEA:32215"/>
        <dbReference type="ChEBI" id="CHEBI:64074"/>
        <dbReference type="ChEBI" id="CHEBI:64075"/>
        <dbReference type="EC" id="5.1.99.6"/>
    </reaction>
</comment>
<evidence type="ECO:0000256" key="16">
    <source>
        <dbReference type="ARBA" id="ARBA00049209"/>
    </source>
</evidence>
<comment type="subunit">
    <text evidence="17">Homotetramer.</text>
</comment>
<comment type="catalytic activity">
    <reaction evidence="16 17 19">
        <text>(6S)-NADPHX + ADP = AMP + phosphate + NADPH + H(+)</text>
        <dbReference type="Rhea" id="RHEA:32235"/>
        <dbReference type="ChEBI" id="CHEBI:15378"/>
        <dbReference type="ChEBI" id="CHEBI:43474"/>
        <dbReference type="ChEBI" id="CHEBI:57783"/>
        <dbReference type="ChEBI" id="CHEBI:64076"/>
        <dbReference type="ChEBI" id="CHEBI:456215"/>
        <dbReference type="ChEBI" id="CHEBI:456216"/>
        <dbReference type="EC" id="4.2.1.136"/>
    </reaction>
</comment>
<evidence type="ECO:0000313" key="23">
    <source>
        <dbReference type="Proteomes" id="UP000662200"/>
    </source>
</evidence>
<dbReference type="PANTHER" id="PTHR12592:SF0">
    <property type="entry name" value="ATP-DEPENDENT (S)-NAD(P)H-HYDRATE DEHYDRATASE"/>
    <property type="match status" value="1"/>
</dbReference>
<sequence length="499" mass="48837">MLSLAVMDSLRAAYRVADVRAAEAGLAATVPGGTLMARAAAGLARRCGTLLGESGGRYGARVLLLVGVGDNGGDALLAGARLARQGVAVGALPLDPARTHAAGLAALRAAGGRVVDAVPDRVDLVVDGIVGLGSAGGLRPAAAAAAAAARAARPRAGTRPVVVAADLPSGVAPDTGDVPGAAVPADVTVAFGCLKPGLVVGAGARCAGRVEVVDIGLGPWLRAGPALRVATEADVARWWPRPGRVTDKYRRGVVGLATGSAGYPGAAVLSAAGASAGPAGMLRYAGPARAAVLAAHPQVVATGAVAEAGRVQAWVCGCGLGTDAAAAATLRAVLAAPVPAVLDADALTLLVDGGMADLLRDRAAGVVLTPHDGEFRRLAGADPGADRVDAAQRLAAWTRCVVLLKGDRTVVADPAGETWVSPTGTAALASAGTGDVLAGLLGALLAARVPPLRAAVAAAYLHGRAGRAAAAAGAVTAPDVAAALRRVVPRTGEPDPVRD</sequence>
<dbReference type="HAMAP" id="MF_01965">
    <property type="entry name" value="NADHX_dehydratase"/>
    <property type="match status" value="1"/>
</dbReference>
<feature type="binding site" evidence="18">
    <location>
        <position position="169"/>
    </location>
    <ligand>
        <name>K(+)</name>
        <dbReference type="ChEBI" id="CHEBI:29103"/>
    </ligand>
</feature>
<dbReference type="GO" id="GO:0046872">
    <property type="term" value="F:metal ion binding"/>
    <property type="evidence" value="ECO:0007669"/>
    <property type="project" value="UniProtKB-UniRule"/>
</dbReference>
<dbReference type="InterPro" id="IPR017953">
    <property type="entry name" value="Carbohydrate_kinase_pred_CS"/>
</dbReference>
<dbReference type="SUPFAM" id="SSF53613">
    <property type="entry name" value="Ribokinase-like"/>
    <property type="match status" value="1"/>
</dbReference>
<dbReference type="GO" id="GO:0052856">
    <property type="term" value="F:NAD(P)HX epimerase activity"/>
    <property type="evidence" value="ECO:0007669"/>
    <property type="project" value="UniProtKB-UniRule"/>
</dbReference>
<dbReference type="InterPro" id="IPR004443">
    <property type="entry name" value="YjeF_N_dom"/>
</dbReference>
<dbReference type="PIRSF" id="PIRSF017184">
    <property type="entry name" value="Nnr"/>
    <property type="match status" value="1"/>
</dbReference>
<feature type="binding site" evidence="17">
    <location>
        <position position="266"/>
    </location>
    <ligand>
        <name>(6S)-NADPHX</name>
        <dbReference type="ChEBI" id="CHEBI:64076"/>
    </ligand>
</feature>
<feature type="binding site" evidence="17">
    <location>
        <position position="435"/>
    </location>
    <ligand>
        <name>(6S)-NADPHX</name>
        <dbReference type="ChEBI" id="CHEBI:64076"/>
    </ligand>
</feature>
<dbReference type="Gene3D" id="3.40.1190.20">
    <property type="match status" value="1"/>
</dbReference>
<dbReference type="PROSITE" id="PS51385">
    <property type="entry name" value="YJEF_N"/>
    <property type="match status" value="1"/>
</dbReference>